<dbReference type="SMART" id="SM00646">
    <property type="entry name" value="Ami_3"/>
    <property type="match status" value="1"/>
</dbReference>
<evidence type="ECO:0000313" key="5">
    <source>
        <dbReference type="Proteomes" id="UP000249890"/>
    </source>
</evidence>
<dbReference type="InterPro" id="IPR050695">
    <property type="entry name" value="N-acetylmuramoyl_amidase_3"/>
</dbReference>
<keyword evidence="5" id="KW-1185">Reference proteome</keyword>
<dbReference type="GO" id="GO:0030288">
    <property type="term" value="C:outer membrane-bounded periplasmic space"/>
    <property type="evidence" value="ECO:0007669"/>
    <property type="project" value="TreeGrafter"/>
</dbReference>
<dbReference type="RefSeq" id="WP_087915237.1">
    <property type="nucleotide sequence ID" value="NZ_CP021780.1"/>
</dbReference>
<evidence type="ECO:0000256" key="1">
    <source>
        <dbReference type="ARBA" id="ARBA00022801"/>
    </source>
</evidence>
<name>A0A2Z2K7T9_9BACL</name>
<dbReference type="Pfam" id="PF01520">
    <property type="entry name" value="Amidase_3"/>
    <property type="match status" value="1"/>
</dbReference>
<keyword evidence="1" id="KW-0378">Hydrolase</keyword>
<dbReference type="OrthoDB" id="43070at2"/>
<dbReference type="InterPro" id="IPR002508">
    <property type="entry name" value="MurNAc-LAA_cat"/>
</dbReference>
<reference evidence="4 5" key="1">
    <citation type="submission" date="2017-06" db="EMBL/GenBank/DDBJ databases">
        <title>Complete genome sequence of Paenibacillus donghaensis KCTC 13049T isolated from East Sea sediment, South Korea.</title>
        <authorList>
            <person name="Jung B.K."/>
            <person name="Hong S.-J."/>
            <person name="Shin J.-H."/>
        </authorList>
    </citation>
    <scope>NUCLEOTIDE SEQUENCE [LARGE SCALE GENOMIC DNA]</scope>
    <source>
        <strain evidence="4 5">KCTC 13049</strain>
    </source>
</reference>
<dbReference type="GO" id="GO:0008745">
    <property type="term" value="F:N-acetylmuramoyl-L-alanine amidase activity"/>
    <property type="evidence" value="ECO:0007669"/>
    <property type="project" value="InterPro"/>
</dbReference>
<feature type="region of interest" description="Disordered" evidence="2">
    <location>
        <begin position="49"/>
        <end position="78"/>
    </location>
</feature>
<dbReference type="Gene3D" id="3.40.630.40">
    <property type="entry name" value="Zn-dependent exopeptidases"/>
    <property type="match status" value="1"/>
</dbReference>
<evidence type="ECO:0000313" key="4">
    <source>
        <dbReference type="EMBL" id="ASA21224.1"/>
    </source>
</evidence>
<dbReference type="KEGG" id="pdh:B9T62_10760"/>
<dbReference type="CDD" id="cd02696">
    <property type="entry name" value="MurNAc-LAA"/>
    <property type="match status" value="1"/>
</dbReference>
<dbReference type="PANTHER" id="PTHR30404">
    <property type="entry name" value="N-ACETYLMURAMOYL-L-ALANINE AMIDASE"/>
    <property type="match status" value="1"/>
</dbReference>
<sequence>MRVKSSVIILVIMILLISSHVPIRADASAAGSKSLARATGQKVICIDAGHQSKGNNAKEPISPGSRTVKPKVSSGTQGVATGKPEYKLTLEVALKLEKVLQNDYKVVMLRRSNNVDISNSERATRCNQAGADLALRLHADGNDNRSIQGMSFLYPSADSPSTKKIAPQSLEITKVLSKAVLKETQATSRGLIPRSDLTGFNWSKVPVLLIEMGFMTNREEDLKLSQAAYQDKIVLGIKKGLDSYYKVKK</sequence>
<dbReference type="SUPFAM" id="SSF53187">
    <property type="entry name" value="Zn-dependent exopeptidases"/>
    <property type="match status" value="1"/>
</dbReference>
<protein>
    <submittedName>
        <fullName evidence="4">N-acetylmuramoyl-L-alanine amidase</fullName>
    </submittedName>
</protein>
<dbReference type="EMBL" id="CP021780">
    <property type="protein sequence ID" value="ASA21224.1"/>
    <property type="molecule type" value="Genomic_DNA"/>
</dbReference>
<dbReference type="AlphaFoldDB" id="A0A2Z2K7T9"/>
<feature type="domain" description="MurNAc-LAA" evidence="3">
    <location>
        <begin position="123"/>
        <end position="242"/>
    </location>
</feature>
<dbReference type="PANTHER" id="PTHR30404:SF0">
    <property type="entry name" value="N-ACETYLMURAMOYL-L-ALANINE AMIDASE AMIC"/>
    <property type="match status" value="1"/>
</dbReference>
<organism evidence="4 5">
    <name type="scientific">Paenibacillus donghaensis</name>
    <dbReference type="NCBI Taxonomy" id="414771"/>
    <lineage>
        <taxon>Bacteria</taxon>
        <taxon>Bacillati</taxon>
        <taxon>Bacillota</taxon>
        <taxon>Bacilli</taxon>
        <taxon>Bacillales</taxon>
        <taxon>Paenibacillaceae</taxon>
        <taxon>Paenibacillus</taxon>
    </lineage>
</organism>
<evidence type="ECO:0000256" key="2">
    <source>
        <dbReference type="SAM" id="MobiDB-lite"/>
    </source>
</evidence>
<proteinExistence type="predicted"/>
<dbReference type="Proteomes" id="UP000249890">
    <property type="component" value="Chromosome"/>
</dbReference>
<evidence type="ECO:0000259" key="3">
    <source>
        <dbReference type="SMART" id="SM00646"/>
    </source>
</evidence>
<gene>
    <name evidence="4" type="ORF">B9T62_10760</name>
</gene>
<dbReference type="GO" id="GO:0009253">
    <property type="term" value="P:peptidoglycan catabolic process"/>
    <property type="evidence" value="ECO:0007669"/>
    <property type="project" value="InterPro"/>
</dbReference>
<accession>A0A2Z2K7T9</accession>